<keyword evidence="6" id="KW-1185">Reference proteome</keyword>
<dbReference type="STRING" id="4155.A0A022QIB3"/>
<name>A0A022QIB3_ERYGU</name>
<evidence type="ECO:0000313" key="6">
    <source>
        <dbReference type="Proteomes" id="UP000030748"/>
    </source>
</evidence>
<evidence type="ECO:0000259" key="4">
    <source>
        <dbReference type="SMART" id="SM00043"/>
    </source>
</evidence>
<dbReference type="GO" id="GO:0004869">
    <property type="term" value="F:cysteine-type endopeptidase inhibitor activity"/>
    <property type="evidence" value="ECO:0007669"/>
    <property type="project" value="UniProtKB-KW"/>
</dbReference>
<accession>A0A022QIB3</accession>
<dbReference type="OrthoDB" id="2016588at2759"/>
<dbReference type="KEGG" id="egt:105968318"/>
<evidence type="ECO:0000256" key="3">
    <source>
        <dbReference type="SAM" id="SignalP"/>
    </source>
</evidence>
<organism evidence="5 6">
    <name type="scientific">Erythranthe guttata</name>
    <name type="common">Yellow monkey flower</name>
    <name type="synonym">Mimulus guttatus</name>
    <dbReference type="NCBI Taxonomy" id="4155"/>
    <lineage>
        <taxon>Eukaryota</taxon>
        <taxon>Viridiplantae</taxon>
        <taxon>Streptophyta</taxon>
        <taxon>Embryophyta</taxon>
        <taxon>Tracheophyta</taxon>
        <taxon>Spermatophyta</taxon>
        <taxon>Magnoliopsida</taxon>
        <taxon>eudicotyledons</taxon>
        <taxon>Gunneridae</taxon>
        <taxon>Pentapetalae</taxon>
        <taxon>asterids</taxon>
        <taxon>lamiids</taxon>
        <taxon>Lamiales</taxon>
        <taxon>Phrymaceae</taxon>
        <taxon>Erythranthe</taxon>
    </lineage>
</organism>
<dbReference type="PhylomeDB" id="A0A022QIB3"/>
<sequence length="120" mass="13511">MAPKSRSILFLLLSILLVSSINEAGATFFGIWRPINDLKDQVVEQIAKFAVTEHNKEAKTSLEFITVVQGETKLVSGTNYRLVISAKDRGAAQPKNYTAVVWSRPWIKFQQLLTFDEVKV</sequence>
<reference evidence="5 6" key="1">
    <citation type="journal article" date="2013" name="Proc. Natl. Acad. Sci. U.S.A.">
        <title>Fine-scale variation in meiotic recombination in Mimulus inferred from population shotgun sequencing.</title>
        <authorList>
            <person name="Hellsten U."/>
            <person name="Wright K.M."/>
            <person name="Jenkins J."/>
            <person name="Shu S."/>
            <person name="Yuan Y."/>
            <person name="Wessler S.R."/>
            <person name="Schmutz J."/>
            <person name="Willis J.H."/>
            <person name="Rokhsar D.S."/>
        </authorList>
    </citation>
    <scope>NUCLEOTIDE SEQUENCE [LARGE SCALE GENOMIC DNA]</scope>
    <source>
        <strain evidence="6">cv. DUN x IM62</strain>
    </source>
</reference>
<feature type="domain" description="Cystatin" evidence="4">
    <location>
        <begin position="27"/>
        <end position="118"/>
    </location>
</feature>
<evidence type="ECO:0000256" key="2">
    <source>
        <dbReference type="ARBA" id="ARBA00022704"/>
    </source>
</evidence>
<dbReference type="CDD" id="cd00042">
    <property type="entry name" value="CY"/>
    <property type="match status" value="1"/>
</dbReference>
<dbReference type="InterPro" id="IPR000010">
    <property type="entry name" value="Cystatin_dom"/>
</dbReference>
<dbReference type="PANTHER" id="PTHR47364:SF2">
    <property type="entry name" value="CYSTEINE PROTEINASE INHIBITOR 5"/>
    <property type="match status" value="1"/>
</dbReference>
<feature type="signal peptide" evidence="3">
    <location>
        <begin position="1"/>
        <end position="26"/>
    </location>
</feature>
<evidence type="ECO:0000256" key="1">
    <source>
        <dbReference type="ARBA" id="ARBA00022690"/>
    </source>
</evidence>
<dbReference type="SMART" id="SM00043">
    <property type="entry name" value="CY"/>
    <property type="match status" value="1"/>
</dbReference>
<keyword evidence="2" id="KW-0789">Thiol protease inhibitor</keyword>
<protein>
    <recommendedName>
        <fullName evidence="4">Cystatin domain-containing protein</fullName>
    </recommendedName>
</protein>
<dbReference type="OMA" id="EIAEYAX"/>
<dbReference type="Proteomes" id="UP000030748">
    <property type="component" value="Unassembled WGS sequence"/>
</dbReference>
<proteinExistence type="predicted"/>
<dbReference type="Gene3D" id="3.10.450.10">
    <property type="match status" value="1"/>
</dbReference>
<keyword evidence="1" id="KW-0646">Protease inhibitor</keyword>
<dbReference type="SUPFAM" id="SSF54403">
    <property type="entry name" value="Cystatin/monellin"/>
    <property type="match status" value="1"/>
</dbReference>
<gene>
    <name evidence="5" type="ORF">MIMGU_mgv1a016468mg</name>
</gene>
<dbReference type="AlphaFoldDB" id="A0A022QIB3"/>
<feature type="chain" id="PRO_5018633252" description="Cystatin domain-containing protein" evidence="3">
    <location>
        <begin position="27"/>
        <end position="120"/>
    </location>
</feature>
<evidence type="ECO:0000313" key="5">
    <source>
        <dbReference type="EMBL" id="EYU27691.1"/>
    </source>
</evidence>
<dbReference type="PANTHER" id="PTHR47364">
    <property type="entry name" value="CYSTEINE PROTEINASE INHIBITOR 5"/>
    <property type="match status" value="1"/>
</dbReference>
<dbReference type="Pfam" id="PF16845">
    <property type="entry name" value="SQAPI"/>
    <property type="match status" value="1"/>
</dbReference>
<keyword evidence="3" id="KW-0732">Signal</keyword>
<dbReference type="EMBL" id="KI631456">
    <property type="protein sequence ID" value="EYU27691.1"/>
    <property type="molecule type" value="Genomic_DNA"/>
</dbReference>
<dbReference type="eggNOG" id="ENOG502S46Q">
    <property type="taxonomic scope" value="Eukaryota"/>
</dbReference>
<dbReference type="InterPro" id="IPR046350">
    <property type="entry name" value="Cystatin_sf"/>
</dbReference>